<reference evidence="1" key="1">
    <citation type="submission" date="2018-02" db="EMBL/GenBank/DDBJ databases">
        <title>Rhizophora mucronata_Transcriptome.</title>
        <authorList>
            <person name="Meera S.P."/>
            <person name="Sreeshan A."/>
            <person name="Augustine A."/>
        </authorList>
    </citation>
    <scope>NUCLEOTIDE SEQUENCE</scope>
    <source>
        <tissue evidence="1">Leaf</tissue>
    </source>
</reference>
<protein>
    <submittedName>
        <fullName evidence="1">Uncharacterized protein</fullName>
    </submittedName>
</protein>
<proteinExistence type="predicted"/>
<dbReference type="AlphaFoldDB" id="A0A2P2ILF1"/>
<organism evidence="1">
    <name type="scientific">Rhizophora mucronata</name>
    <name type="common">Asiatic mangrove</name>
    <dbReference type="NCBI Taxonomy" id="61149"/>
    <lineage>
        <taxon>Eukaryota</taxon>
        <taxon>Viridiplantae</taxon>
        <taxon>Streptophyta</taxon>
        <taxon>Embryophyta</taxon>
        <taxon>Tracheophyta</taxon>
        <taxon>Spermatophyta</taxon>
        <taxon>Magnoliopsida</taxon>
        <taxon>eudicotyledons</taxon>
        <taxon>Gunneridae</taxon>
        <taxon>Pentapetalae</taxon>
        <taxon>rosids</taxon>
        <taxon>fabids</taxon>
        <taxon>Malpighiales</taxon>
        <taxon>Rhizophoraceae</taxon>
        <taxon>Rhizophora</taxon>
    </lineage>
</organism>
<accession>A0A2P2ILF1</accession>
<dbReference type="EMBL" id="GGEC01001522">
    <property type="protein sequence ID" value="MBW82005.1"/>
    <property type="molecule type" value="Transcribed_RNA"/>
</dbReference>
<evidence type="ECO:0000313" key="1">
    <source>
        <dbReference type="EMBL" id="MBW82005.1"/>
    </source>
</evidence>
<name>A0A2P2ILF1_RHIMU</name>
<sequence length="94" mass="10594">MGSPTRPYCSHPLYYCIILASLSSQSLLMLLSHSHLHTAAPFLHQHKPHYLPPVPCSHSHTHRKNFGSCCFGYQGNYSSAHQERLGLQQNCECC</sequence>